<evidence type="ECO:0000259" key="4">
    <source>
        <dbReference type="PROSITE" id="PS01124"/>
    </source>
</evidence>
<evidence type="ECO:0000313" key="5">
    <source>
        <dbReference type="EMBL" id="AWM31549.1"/>
    </source>
</evidence>
<dbReference type="Proteomes" id="UP000245999">
    <property type="component" value="Chromosome"/>
</dbReference>
<dbReference type="OrthoDB" id="792101at2"/>
<feature type="domain" description="HTH araC/xylS-type" evidence="4">
    <location>
        <begin position="185"/>
        <end position="283"/>
    </location>
</feature>
<dbReference type="PROSITE" id="PS00041">
    <property type="entry name" value="HTH_ARAC_FAMILY_1"/>
    <property type="match status" value="1"/>
</dbReference>
<dbReference type="InterPro" id="IPR020449">
    <property type="entry name" value="Tscrpt_reg_AraC-type_HTH"/>
</dbReference>
<accession>A0A2Z3GD92</accession>
<organism evidence="5 6">
    <name type="scientific">Hymenobacter nivis</name>
    <dbReference type="NCBI Taxonomy" id="1850093"/>
    <lineage>
        <taxon>Bacteria</taxon>
        <taxon>Pseudomonadati</taxon>
        <taxon>Bacteroidota</taxon>
        <taxon>Cytophagia</taxon>
        <taxon>Cytophagales</taxon>
        <taxon>Hymenobacteraceae</taxon>
        <taxon>Hymenobacter</taxon>
    </lineage>
</organism>
<dbReference type="Pfam" id="PF12833">
    <property type="entry name" value="HTH_18"/>
    <property type="match status" value="1"/>
</dbReference>
<keyword evidence="1" id="KW-0805">Transcription regulation</keyword>
<name>A0A2Z3GD92_9BACT</name>
<evidence type="ECO:0000256" key="1">
    <source>
        <dbReference type="ARBA" id="ARBA00023015"/>
    </source>
</evidence>
<evidence type="ECO:0000313" key="6">
    <source>
        <dbReference type="Proteomes" id="UP000245999"/>
    </source>
</evidence>
<dbReference type="AlphaFoldDB" id="A0A2Z3GD92"/>
<dbReference type="RefSeq" id="WP_109652343.1">
    <property type="nucleotide sequence ID" value="NZ_CP029145.1"/>
</dbReference>
<dbReference type="SMART" id="SM00342">
    <property type="entry name" value="HTH_ARAC"/>
    <property type="match status" value="1"/>
</dbReference>
<evidence type="ECO:0000256" key="3">
    <source>
        <dbReference type="ARBA" id="ARBA00023163"/>
    </source>
</evidence>
<sequence>MQQNLMREITPLTQSDCFTLFSRSKKEFNFPLHYHEEYELNLIINAPGAKRIVGDHIETIENLELVLVGPNLSHAWFTHQCESKEIREVTIQFHRDLLEDRFLRRNQLSFIRKMFDNAQRGILFSRETTERLRGRLLSLEQKTGFDSVLELLSILHDLSTSRNLRVLSDSTFNNEKFNYNSRRVEKVFEYLNANYGRQITLAEVAKIANMPEVSFSRFIKKRSGSTFIDSLNEIRLGHATRLLIDTTHKVAEVAYKCGFNNLSNFNRIFKKKKNCTPKEFRQNFSGTRIFI</sequence>
<keyword evidence="6" id="KW-1185">Reference proteome</keyword>
<dbReference type="KEGG" id="hnv:DDQ68_01325"/>
<dbReference type="EMBL" id="CP029145">
    <property type="protein sequence ID" value="AWM31549.1"/>
    <property type="molecule type" value="Genomic_DNA"/>
</dbReference>
<proteinExistence type="predicted"/>
<gene>
    <name evidence="5" type="ORF">DDQ68_01325</name>
</gene>
<dbReference type="PRINTS" id="PR00032">
    <property type="entry name" value="HTHARAC"/>
</dbReference>
<dbReference type="InterPro" id="IPR018060">
    <property type="entry name" value="HTH_AraC"/>
</dbReference>
<dbReference type="PANTHER" id="PTHR43280">
    <property type="entry name" value="ARAC-FAMILY TRANSCRIPTIONAL REGULATOR"/>
    <property type="match status" value="1"/>
</dbReference>
<dbReference type="PANTHER" id="PTHR43280:SF27">
    <property type="entry name" value="TRANSCRIPTIONAL REGULATOR MTLR"/>
    <property type="match status" value="1"/>
</dbReference>
<protein>
    <submittedName>
        <fullName evidence="5">AraC family transcriptional regulator</fullName>
    </submittedName>
</protein>
<keyword evidence="3" id="KW-0804">Transcription</keyword>
<dbReference type="InterPro" id="IPR009057">
    <property type="entry name" value="Homeodomain-like_sf"/>
</dbReference>
<evidence type="ECO:0000256" key="2">
    <source>
        <dbReference type="ARBA" id="ARBA00023125"/>
    </source>
</evidence>
<dbReference type="PROSITE" id="PS01124">
    <property type="entry name" value="HTH_ARAC_FAMILY_2"/>
    <property type="match status" value="1"/>
</dbReference>
<dbReference type="GO" id="GO:0003700">
    <property type="term" value="F:DNA-binding transcription factor activity"/>
    <property type="evidence" value="ECO:0007669"/>
    <property type="project" value="InterPro"/>
</dbReference>
<dbReference type="Gene3D" id="1.10.10.60">
    <property type="entry name" value="Homeodomain-like"/>
    <property type="match status" value="2"/>
</dbReference>
<dbReference type="GO" id="GO:0043565">
    <property type="term" value="F:sequence-specific DNA binding"/>
    <property type="evidence" value="ECO:0007669"/>
    <property type="project" value="InterPro"/>
</dbReference>
<keyword evidence="2" id="KW-0238">DNA-binding</keyword>
<dbReference type="InterPro" id="IPR018062">
    <property type="entry name" value="HTH_AraC-typ_CS"/>
</dbReference>
<dbReference type="SUPFAM" id="SSF46689">
    <property type="entry name" value="Homeodomain-like"/>
    <property type="match status" value="2"/>
</dbReference>
<reference evidence="6" key="1">
    <citation type="submission" date="2018-04" db="EMBL/GenBank/DDBJ databases">
        <title>Complete genome of Antarctic heterotrophic bacterium Hymenobacter nivis.</title>
        <authorList>
            <person name="Terashima M."/>
        </authorList>
    </citation>
    <scope>NUCLEOTIDE SEQUENCE [LARGE SCALE GENOMIC DNA]</scope>
    <source>
        <strain evidence="6">NBRC 111535</strain>
    </source>
</reference>